<dbReference type="FunFam" id="3.40.50.1700:FF:000003">
    <property type="entry name" value="Probable beta-glucosidase"/>
    <property type="match status" value="1"/>
</dbReference>
<dbReference type="SUPFAM" id="SSF52279">
    <property type="entry name" value="Beta-D-glucan exohydrolase, C-terminal domain"/>
    <property type="match status" value="1"/>
</dbReference>
<dbReference type="InterPro" id="IPR019800">
    <property type="entry name" value="Glyco_hydro_3_AS"/>
</dbReference>
<evidence type="ECO:0000256" key="15">
    <source>
        <dbReference type="ARBA" id="ARBA00024983"/>
    </source>
</evidence>
<dbReference type="Gene3D" id="3.40.50.1700">
    <property type="entry name" value="Glycoside hydrolase family 3 C-terminal domain"/>
    <property type="match status" value="1"/>
</dbReference>
<dbReference type="OrthoDB" id="416222at2759"/>
<evidence type="ECO:0000256" key="16">
    <source>
        <dbReference type="RuleBase" id="RU361161"/>
    </source>
</evidence>
<keyword evidence="5" id="KW-1003">Cell membrane</keyword>
<dbReference type="InterPro" id="IPR036881">
    <property type="entry name" value="Glyco_hydro_3_C_sf"/>
</dbReference>
<evidence type="ECO:0000259" key="18">
    <source>
        <dbReference type="SMART" id="SM01217"/>
    </source>
</evidence>
<evidence type="ECO:0000256" key="12">
    <source>
        <dbReference type="ARBA" id="ARBA00023277"/>
    </source>
</evidence>
<keyword evidence="14 16" id="KW-0624">Polysaccharide degradation</keyword>
<keyword evidence="11" id="KW-0325">Glycoprotein</keyword>
<evidence type="ECO:0000256" key="4">
    <source>
        <dbReference type="ARBA" id="ARBA00005336"/>
    </source>
</evidence>
<dbReference type="InParanoid" id="A0A4V3SID7"/>
<dbReference type="PANTHER" id="PTHR42715:SF20">
    <property type="entry name" value="BETA-GLUCOSIDASE E-RELATED"/>
    <property type="match status" value="1"/>
</dbReference>
<dbReference type="SMART" id="SM01217">
    <property type="entry name" value="Fn3_like"/>
    <property type="match status" value="1"/>
</dbReference>
<evidence type="ECO:0000256" key="13">
    <source>
        <dbReference type="ARBA" id="ARBA00023295"/>
    </source>
</evidence>
<dbReference type="SUPFAM" id="SSF51445">
    <property type="entry name" value="(Trans)glycosidases"/>
    <property type="match status" value="1"/>
</dbReference>
<evidence type="ECO:0000256" key="1">
    <source>
        <dbReference type="ARBA" id="ARBA00000448"/>
    </source>
</evidence>
<dbReference type="InterPro" id="IPR002772">
    <property type="entry name" value="Glyco_hydro_3_C"/>
</dbReference>
<dbReference type="Pfam" id="PF00933">
    <property type="entry name" value="Glyco_hydro_3"/>
    <property type="match status" value="1"/>
</dbReference>
<dbReference type="InterPro" id="IPR026891">
    <property type="entry name" value="Fn3-like"/>
</dbReference>
<dbReference type="InterPro" id="IPR013783">
    <property type="entry name" value="Ig-like_fold"/>
</dbReference>
<dbReference type="STRING" id="341454.A0A4V3SID7"/>
<evidence type="ECO:0000313" key="19">
    <source>
        <dbReference type="EMBL" id="TGZ79625.1"/>
    </source>
</evidence>
<comment type="function">
    <text evidence="15">Beta-glucosidases are one of a number of cellulolytic enzymes involved in the degradation of cellulosic biomass. Catalyzes the last step releasing glucose from the inhibitory cellobiose.</text>
</comment>
<evidence type="ECO:0000313" key="20">
    <source>
        <dbReference type="Proteomes" id="UP000298138"/>
    </source>
</evidence>
<dbReference type="GO" id="GO:0008422">
    <property type="term" value="F:beta-glucosidase activity"/>
    <property type="evidence" value="ECO:0007669"/>
    <property type="project" value="UniProtKB-EC"/>
</dbReference>
<dbReference type="UniPathway" id="UPA00696"/>
<sequence>MTLLEKVNITSGIGWEQGLCVGNTAPAVHVNFPALCLQDGPLGIRFADNATAFPAGITVGATWNRELMRKRGELHALEAKAKGVNVLLGPSMGPIGRTPLGGRNWEGFGSDPYLQGVAAAETIKGIQGAGVIATAKHFILNEQEHFRQIMEWEKSRDEALSSNVDDRTIHELYLWPFADAVRAGVGAVMCSYNRVNQTYACGNSDILNGLLKSELGFQGFVMSDWFAQRTGFHSVLSGLDMDMPGEVTIFERGQTLFASNLTTSVMNSSIPLERLDDMATRIVASWYQMGQDDPKNFPVREPNFSSWSRERTDVQFHGASEGPEVVVNQYVDVREDHDIVARQVAAEGVVLVKNIDAILPLSRSSLKKAKLGIYGEDAGDENQPGFPNFCTDRGCNRGSLAMGWGSGAVELETFSSPQSAIHKELPNTKITAITDNTRLEDISKSAEEQDICIVFINSAAGEGFITDPVTGAQGDRIHLYPQKNGDELVKTVAESCEAAIVILHTVGPVILDRWISHPSVKALLIAHLPGQESGSSLTPLLFGDISPSGKLPYTIAKQPADYGKAAAILEEPNAIVPQQTFEEGLLIDYRHFDYYNITPQYEFGFGLSYTTFNVKNINIIPVLEKSEFPPPPPALLPAPKLNSTLPKPEEVVFPKGWRKIRNYFYPYVNSVDDINSPTPLDPPKGYTTKPHPPSPAGGGEGGNPSLWDVMLEVEFTLSNTGDRPGKEVVQLYVEFPALDGEEEVRGNTIGKTPKRVLRGFEKIALGPGEQTTVKLPLMRRDLSYWDVEAQNWRMALEGKYRVGVGASSRKFWGWVEY</sequence>
<gene>
    <name evidence="19" type="ORF">EX30DRAFT_80217</name>
</gene>
<accession>A0A4V3SID7</accession>
<dbReference type="EMBL" id="ML220130">
    <property type="protein sequence ID" value="TGZ79625.1"/>
    <property type="molecule type" value="Genomic_DNA"/>
</dbReference>
<dbReference type="Pfam" id="PF14310">
    <property type="entry name" value="Fn3-like"/>
    <property type="match status" value="1"/>
</dbReference>
<keyword evidence="9" id="KW-1133">Transmembrane helix</keyword>
<dbReference type="PROSITE" id="PS00775">
    <property type="entry name" value="GLYCOSYL_HYDROL_F3"/>
    <property type="match status" value="1"/>
</dbReference>
<keyword evidence="6" id="KW-0812">Transmembrane</keyword>
<evidence type="ECO:0000256" key="8">
    <source>
        <dbReference type="ARBA" id="ARBA00022968"/>
    </source>
</evidence>
<dbReference type="InterPro" id="IPR050288">
    <property type="entry name" value="Cellulose_deg_GH3"/>
</dbReference>
<dbReference type="Proteomes" id="UP000298138">
    <property type="component" value="Unassembled WGS sequence"/>
</dbReference>
<dbReference type="GO" id="GO:0005886">
    <property type="term" value="C:plasma membrane"/>
    <property type="evidence" value="ECO:0007669"/>
    <property type="project" value="UniProtKB-SubCell"/>
</dbReference>
<name>A0A4V3SID7_9PEZI</name>
<dbReference type="Pfam" id="PF01915">
    <property type="entry name" value="Glyco_hydro_3_C"/>
    <property type="match status" value="1"/>
</dbReference>
<evidence type="ECO:0000256" key="7">
    <source>
        <dbReference type="ARBA" id="ARBA00022801"/>
    </source>
</evidence>
<keyword evidence="12 16" id="KW-0119">Carbohydrate metabolism</keyword>
<keyword evidence="10" id="KW-0472">Membrane</keyword>
<dbReference type="GO" id="GO:0030245">
    <property type="term" value="P:cellulose catabolic process"/>
    <property type="evidence" value="ECO:0007669"/>
    <property type="project" value="UniProtKB-UniPathway"/>
</dbReference>
<keyword evidence="7 16" id="KW-0378">Hydrolase</keyword>
<dbReference type="InterPro" id="IPR036962">
    <property type="entry name" value="Glyco_hydro_3_N_sf"/>
</dbReference>
<protein>
    <recommendedName>
        <fullName evidence="16">beta-glucosidase</fullName>
        <ecNumber evidence="16">3.2.1.21</ecNumber>
    </recommendedName>
</protein>
<dbReference type="InterPro" id="IPR001764">
    <property type="entry name" value="Glyco_hydro_3_N"/>
</dbReference>
<dbReference type="PANTHER" id="PTHR42715">
    <property type="entry name" value="BETA-GLUCOSIDASE"/>
    <property type="match status" value="1"/>
</dbReference>
<dbReference type="AlphaFoldDB" id="A0A4V3SID7"/>
<keyword evidence="8" id="KW-0735">Signal-anchor</keyword>
<evidence type="ECO:0000256" key="3">
    <source>
        <dbReference type="ARBA" id="ARBA00004987"/>
    </source>
</evidence>
<evidence type="ECO:0000256" key="14">
    <source>
        <dbReference type="ARBA" id="ARBA00023326"/>
    </source>
</evidence>
<evidence type="ECO:0000256" key="2">
    <source>
        <dbReference type="ARBA" id="ARBA00004401"/>
    </source>
</evidence>
<keyword evidence="20" id="KW-1185">Reference proteome</keyword>
<comment type="pathway">
    <text evidence="3 16">Glycan metabolism; cellulose degradation.</text>
</comment>
<proteinExistence type="inferred from homology"/>
<comment type="similarity">
    <text evidence="4 16">Belongs to the glycosyl hydrolase 3 family.</text>
</comment>
<comment type="catalytic activity">
    <reaction evidence="1 16">
        <text>Hydrolysis of terminal, non-reducing beta-D-glucosyl residues with release of beta-D-glucose.</text>
        <dbReference type="EC" id="3.2.1.21"/>
    </reaction>
</comment>
<evidence type="ECO:0000256" key="11">
    <source>
        <dbReference type="ARBA" id="ARBA00023180"/>
    </source>
</evidence>
<feature type="region of interest" description="Disordered" evidence="17">
    <location>
        <begin position="676"/>
        <end position="703"/>
    </location>
</feature>
<evidence type="ECO:0000256" key="6">
    <source>
        <dbReference type="ARBA" id="ARBA00022692"/>
    </source>
</evidence>
<evidence type="ECO:0000256" key="5">
    <source>
        <dbReference type="ARBA" id="ARBA00022475"/>
    </source>
</evidence>
<feature type="domain" description="Fibronectin type III-like" evidence="18">
    <location>
        <begin position="727"/>
        <end position="808"/>
    </location>
</feature>
<comment type="subcellular location">
    <subcellularLocation>
        <location evidence="2">Cell membrane</location>
        <topology evidence="2">Single-pass type II membrane protein</topology>
    </subcellularLocation>
</comment>
<organism evidence="19 20">
    <name type="scientific">Ascodesmis nigricans</name>
    <dbReference type="NCBI Taxonomy" id="341454"/>
    <lineage>
        <taxon>Eukaryota</taxon>
        <taxon>Fungi</taxon>
        <taxon>Dikarya</taxon>
        <taxon>Ascomycota</taxon>
        <taxon>Pezizomycotina</taxon>
        <taxon>Pezizomycetes</taxon>
        <taxon>Pezizales</taxon>
        <taxon>Ascodesmidaceae</taxon>
        <taxon>Ascodesmis</taxon>
    </lineage>
</organism>
<dbReference type="PRINTS" id="PR00133">
    <property type="entry name" value="GLHYDRLASE3"/>
</dbReference>
<dbReference type="Gene3D" id="2.60.40.10">
    <property type="entry name" value="Immunoglobulins"/>
    <property type="match status" value="1"/>
</dbReference>
<dbReference type="EC" id="3.2.1.21" evidence="16"/>
<evidence type="ECO:0000256" key="9">
    <source>
        <dbReference type="ARBA" id="ARBA00022989"/>
    </source>
</evidence>
<evidence type="ECO:0000256" key="17">
    <source>
        <dbReference type="SAM" id="MobiDB-lite"/>
    </source>
</evidence>
<reference evidence="19 20" key="1">
    <citation type="submission" date="2019-04" db="EMBL/GenBank/DDBJ databases">
        <title>Comparative genomics and transcriptomics to analyze fruiting body development in filamentous ascomycetes.</title>
        <authorList>
            <consortium name="DOE Joint Genome Institute"/>
            <person name="Lutkenhaus R."/>
            <person name="Traeger S."/>
            <person name="Breuer J."/>
            <person name="Kuo A."/>
            <person name="Lipzen A."/>
            <person name="Pangilinan J."/>
            <person name="Dilworth D."/>
            <person name="Sandor L."/>
            <person name="Poggeler S."/>
            <person name="Barry K."/>
            <person name="Grigoriev I.V."/>
            <person name="Nowrousian M."/>
        </authorList>
    </citation>
    <scope>NUCLEOTIDE SEQUENCE [LARGE SCALE GENOMIC DNA]</scope>
    <source>
        <strain evidence="19 20">CBS 389.68</strain>
    </source>
</reference>
<dbReference type="FunFam" id="3.20.20.300:FF:000002">
    <property type="entry name" value="Probable beta-glucosidase"/>
    <property type="match status" value="1"/>
</dbReference>
<dbReference type="Gene3D" id="3.20.20.300">
    <property type="entry name" value="Glycoside hydrolase, family 3, N-terminal domain"/>
    <property type="match status" value="1"/>
</dbReference>
<keyword evidence="13 16" id="KW-0326">Glycosidase</keyword>
<dbReference type="InterPro" id="IPR017853">
    <property type="entry name" value="GH"/>
</dbReference>
<evidence type="ECO:0000256" key="10">
    <source>
        <dbReference type="ARBA" id="ARBA00023136"/>
    </source>
</evidence>